<dbReference type="SMART" id="SM00015">
    <property type="entry name" value="IQ"/>
    <property type="match status" value="3"/>
</dbReference>
<proteinExistence type="predicted"/>
<accession>A0ABR1APZ5</accession>
<dbReference type="InterPro" id="IPR036872">
    <property type="entry name" value="CH_dom_sf"/>
</dbReference>
<dbReference type="PROSITE" id="PS50018">
    <property type="entry name" value="RAS_GTPASE_ACTIV_2"/>
    <property type="match status" value="1"/>
</dbReference>
<dbReference type="Gene3D" id="1.10.506.10">
    <property type="entry name" value="GTPase Activation - p120gap, domain 1"/>
    <property type="match status" value="1"/>
</dbReference>
<dbReference type="Gene3D" id="1.10.418.10">
    <property type="entry name" value="Calponin-like domain"/>
    <property type="match status" value="1"/>
</dbReference>
<evidence type="ECO:0000259" key="1">
    <source>
        <dbReference type="PROSITE" id="PS50018"/>
    </source>
</evidence>
<evidence type="ECO:0008006" key="5">
    <source>
        <dbReference type="Google" id="ProtNLM"/>
    </source>
</evidence>
<dbReference type="InterPro" id="IPR000593">
    <property type="entry name" value="RasGAP_C"/>
</dbReference>
<dbReference type="InterPro" id="IPR001936">
    <property type="entry name" value="RasGAP_dom"/>
</dbReference>
<dbReference type="InterPro" id="IPR000048">
    <property type="entry name" value="IQ_motif_EF-hand-BS"/>
</dbReference>
<feature type="domain" description="Ras-GAP" evidence="1">
    <location>
        <begin position="933"/>
        <end position="1149"/>
    </location>
</feature>
<dbReference type="SUPFAM" id="SSF143885">
    <property type="entry name" value="RGC domain-like"/>
    <property type="match status" value="1"/>
</dbReference>
<sequence length="1515" mass="175339">MDETRQSNSAYEYLCHLEEAKMQVWIESVLKEPLPPTINLEENLRNGVYLAKLGNFIAPDKVPLSRIYDIFQHRYRSSGLQFRHTDNINYWLEALKSIGFPKMFMVETTDVYDKKNMPKVIYCIHALSAYLFRSGQAPLIQSLFSKVQFSKQEIDSVCYDMKEKGIVIPAFQKIGGILTKESTNDMKTLHEEIINLNKAIDDESEENLSKVLNSRSTGFVQVIPEYITKYLDAFKQAKAEKIQAFQNRSLNKSYDPDVYDELLNQSEIQGHIRQVNIDCIWQDILNSIKKNKRENLKEIIAMSFNEIKDFKEQNIEFYIDEALALDVNNIKSNNSRDTIQTIVRNGNRNANESVRIADAVIRVKQAILDRSKDKLLIALRSPSLKLSSHVSDFAAPLYLEEMQEDLKMAKELTYKDIKSSVFVLNGIAKLTAAVDSRDCEATWRQLSNPDIPIMNIDAALKTQYFKALYACRQEKLLQKVDNCLLTFIDVQECVDLANTEDFEQTRALIYLEEINEAVRDSDVEKLFNALQGIVPGQVSVEDSPLCMILLKKLLLKKQEKNDEELWLDDIKTIEHEIKKNKQKALRICEKLCDKYSANEAPDNVLRSIENYNSRKQVHAMNGVKKHNEIWMVYKMNGDLTLYINPASRKFVWFKPIETNGGKLQFRVVNDIQTSQENQNQNAFPRLNSKKKLEIMEQRIIKLQAIIRGYIVRRRVEKTLKAIIIIQRWWRTAMHLKNEKNVALSLKLDHYNKNVDKIIKLQAIWRGYRYRRDNPRKYKRPRSPVDPSFHLLRHLVLSRQINSHDYSTDLKVQTMKSCVVETIKINQELTFKLDEMDMKIGLLVQNRMSVETIIAENKKLQMSHLGRNEGRGIKAFSKEAKRLLDGYQQLFYLLQTDPAYLTRLIVRLPSRLNHVIQSCVLSLFNYGSNSRDAYLLLRLFRSALYEEVQTKLQKPIEVITGNPLVLRLAVAFARQAEGHNPLRNILGFLIEKVLNDKVFIDTNPVDIYRRWVNQMETESGRASNLPQSVTPEQALSYPEVVCRLNHNIRILKSWVKCFLDRLSSCVNQFPYALRFIAKLLKNALLQKFPSTPEKDILKIVGNLVYYQYINSAIVAPDAFYTISLPANQPMKVEQRRNLASIAKILHFAAAKKGFGEESKYLMCLNPFIIECHQEMKKFCQSCCDIENLEEHYNVTKYSEVAQIEKPRIYITLEEIRECHRLLLEVRQEIAPDPMDVVHEILDDLGPPPSLAVLVGYNNSSDATLSRAGKMQVCLELDNTFQGPPEDPTDIEQLFIKTKELISSRLSYLHGETLAIAVKDPKHFDIATNLAKLELAGMVKSSDDYCDIVKSLLQDFSHKQEYRRLQNQEISVLRTAQQRLNEKRRFYEEQVAHYEQYLKTCLNNLTAPGNKTKFKKERSLKYSGTRLRDKGILISLDGVPPGQLKNVQFEISTTKFNGIYSIHGRFMGIEVEKIDIDIQELLKLQFEGLREMDLFGKAQINVNLLLHLLNKKFHART</sequence>
<dbReference type="PROSITE" id="PS50096">
    <property type="entry name" value="IQ"/>
    <property type="match status" value="2"/>
</dbReference>
<dbReference type="InterPro" id="IPR008936">
    <property type="entry name" value="Rho_GTPase_activation_prot"/>
</dbReference>
<evidence type="ECO:0000313" key="4">
    <source>
        <dbReference type="Proteomes" id="UP001359485"/>
    </source>
</evidence>
<feature type="domain" description="Calponin-homology (CH)" evidence="2">
    <location>
        <begin position="16"/>
        <end position="131"/>
    </location>
</feature>
<comment type="caution">
    <text evidence="3">The sequence shown here is derived from an EMBL/GenBank/DDBJ whole genome shotgun (WGS) entry which is preliminary data.</text>
</comment>
<dbReference type="PANTHER" id="PTHR14149:SF14">
    <property type="entry name" value="CALPONIN-HOMOLOGY (CH) DOMAIN-CONTAINING PROTEIN"/>
    <property type="match status" value="1"/>
</dbReference>
<dbReference type="Proteomes" id="UP001359485">
    <property type="component" value="Unassembled WGS sequence"/>
</dbReference>
<dbReference type="SUPFAM" id="SSF47576">
    <property type="entry name" value="Calponin-homology domain, CH-domain"/>
    <property type="match status" value="1"/>
</dbReference>
<dbReference type="Pfam" id="PF03836">
    <property type="entry name" value="RasGAP_C"/>
    <property type="match status" value="1"/>
</dbReference>
<dbReference type="PROSITE" id="PS50021">
    <property type="entry name" value="CH"/>
    <property type="match status" value="1"/>
</dbReference>
<dbReference type="SMART" id="SM00033">
    <property type="entry name" value="CH"/>
    <property type="match status" value="1"/>
</dbReference>
<dbReference type="SUPFAM" id="SSF48350">
    <property type="entry name" value="GTPase activation domain, GAP"/>
    <property type="match status" value="1"/>
</dbReference>
<dbReference type="Pfam" id="PF00616">
    <property type="entry name" value="RasGAP"/>
    <property type="match status" value="1"/>
</dbReference>
<dbReference type="InterPro" id="IPR001715">
    <property type="entry name" value="CH_dom"/>
</dbReference>
<dbReference type="Pfam" id="PF00612">
    <property type="entry name" value="IQ"/>
    <property type="match status" value="3"/>
</dbReference>
<dbReference type="Pfam" id="PF00307">
    <property type="entry name" value="CH"/>
    <property type="match status" value="1"/>
</dbReference>
<organism evidence="3 4">
    <name type="scientific">Polyplax serrata</name>
    <name type="common">Common mouse louse</name>
    <dbReference type="NCBI Taxonomy" id="468196"/>
    <lineage>
        <taxon>Eukaryota</taxon>
        <taxon>Metazoa</taxon>
        <taxon>Ecdysozoa</taxon>
        <taxon>Arthropoda</taxon>
        <taxon>Hexapoda</taxon>
        <taxon>Insecta</taxon>
        <taxon>Pterygota</taxon>
        <taxon>Neoptera</taxon>
        <taxon>Paraneoptera</taxon>
        <taxon>Psocodea</taxon>
        <taxon>Troctomorpha</taxon>
        <taxon>Phthiraptera</taxon>
        <taxon>Anoplura</taxon>
        <taxon>Polyplacidae</taxon>
        <taxon>Polyplax</taxon>
    </lineage>
</organism>
<name>A0ABR1APZ5_POLSC</name>
<dbReference type="PANTHER" id="PTHR14149">
    <property type="entry name" value="RAS GTPASE-ACTIVATING PROTEIN WITH IQ MOTIF"/>
    <property type="match status" value="1"/>
</dbReference>
<gene>
    <name evidence="3" type="ORF">RUM44_010809</name>
</gene>
<evidence type="ECO:0000259" key="2">
    <source>
        <dbReference type="PROSITE" id="PS50021"/>
    </source>
</evidence>
<keyword evidence="4" id="KW-1185">Reference proteome</keyword>
<reference evidence="3 4" key="1">
    <citation type="submission" date="2023-09" db="EMBL/GenBank/DDBJ databases">
        <title>Genomes of two closely related lineages of the louse Polyplax serrata with different host specificities.</title>
        <authorList>
            <person name="Martinu J."/>
            <person name="Tarabai H."/>
            <person name="Stefka J."/>
            <person name="Hypsa V."/>
        </authorList>
    </citation>
    <scope>NUCLEOTIDE SEQUENCE [LARGE SCALE GENOMIC DNA]</scope>
    <source>
        <strain evidence="3">98ZLc_SE</strain>
    </source>
</reference>
<evidence type="ECO:0000313" key="3">
    <source>
        <dbReference type="EMBL" id="KAK6623953.1"/>
    </source>
</evidence>
<protein>
    <recommendedName>
        <fullName evidence="5">Ras GTPase-activating-like protein IQGAP1</fullName>
    </recommendedName>
</protein>
<dbReference type="CDD" id="cd05127">
    <property type="entry name" value="RasGAP_IQGAP_like"/>
    <property type="match status" value="1"/>
</dbReference>
<dbReference type="EMBL" id="JAWJWF010000046">
    <property type="protein sequence ID" value="KAK6623953.1"/>
    <property type="molecule type" value="Genomic_DNA"/>
</dbReference>
<dbReference type="Gene3D" id="4.10.270.10">
    <property type="entry name" value="Myosin, subunit A"/>
    <property type="match status" value="1"/>
</dbReference>
<dbReference type="SMART" id="SM00323">
    <property type="entry name" value="RasGAP"/>
    <property type="match status" value="1"/>
</dbReference>